<comment type="caution">
    <text evidence="1">The sequence shown here is derived from an EMBL/GenBank/DDBJ whole genome shotgun (WGS) entry which is preliminary data.</text>
</comment>
<organism evidence="1 2">
    <name type="scientific">Carex littledalei</name>
    <dbReference type="NCBI Taxonomy" id="544730"/>
    <lineage>
        <taxon>Eukaryota</taxon>
        <taxon>Viridiplantae</taxon>
        <taxon>Streptophyta</taxon>
        <taxon>Embryophyta</taxon>
        <taxon>Tracheophyta</taxon>
        <taxon>Spermatophyta</taxon>
        <taxon>Magnoliopsida</taxon>
        <taxon>Liliopsida</taxon>
        <taxon>Poales</taxon>
        <taxon>Cyperaceae</taxon>
        <taxon>Cyperoideae</taxon>
        <taxon>Cariceae</taxon>
        <taxon>Carex</taxon>
        <taxon>Carex subgen. Euthyceras</taxon>
    </lineage>
</organism>
<dbReference type="SUPFAM" id="SSF51735">
    <property type="entry name" value="NAD(P)-binding Rossmann-fold domains"/>
    <property type="match status" value="1"/>
</dbReference>
<dbReference type="AlphaFoldDB" id="A0A833RW08"/>
<gene>
    <name evidence="1" type="ORF">FCM35_KLT15750</name>
</gene>
<dbReference type="Gene3D" id="3.40.50.720">
    <property type="entry name" value="NAD(P)-binding Rossmann-like Domain"/>
    <property type="match status" value="1"/>
</dbReference>
<dbReference type="Proteomes" id="UP000623129">
    <property type="component" value="Unassembled WGS sequence"/>
</dbReference>
<reference evidence="1" key="1">
    <citation type="submission" date="2020-01" db="EMBL/GenBank/DDBJ databases">
        <title>Genome sequence of Kobresia littledalei, the first chromosome-level genome in the family Cyperaceae.</title>
        <authorList>
            <person name="Qu G."/>
        </authorList>
    </citation>
    <scope>NUCLEOTIDE SEQUENCE</scope>
    <source>
        <strain evidence="1">C.B.Clarke</strain>
        <tissue evidence="1">Leaf</tissue>
    </source>
</reference>
<evidence type="ECO:0000313" key="1">
    <source>
        <dbReference type="EMBL" id="KAF3339979.1"/>
    </source>
</evidence>
<protein>
    <submittedName>
        <fullName evidence="1">Dihydroflavonol-4-reductase</fullName>
    </submittedName>
</protein>
<proteinExistence type="predicted"/>
<name>A0A833RW08_9POAL</name>
<sequence length="125" mass="14084">MPPSLITALALITGTESHYMILKNIQFVHLDDLCESHIFLFENPEAKGRYICSAYDATIYDLAKILEKRYSEYNIPQKGCSLVLLLACGCCFDLRPVSLLLICGLCAFLHDLWLDAFLLMMVGCD</sequence>
<accession>A0A833RW08</accession>
<dbReference type="EMBL" id="SWLB01000003">
    <property type="protein sequence ID" value="KAF3339979.1"/>
    <property type="molecule type" value="Genomic_DNA"/>
</dbReference>
<keyword evidence="2" id="KW-1185">Reference proteome</keyword>
<evidence type="ECO:0000313" key="2">
    <source>
        <dbReference type="Proteomes" id="UP000623129"/>
    </source>
</evidence>
<dbReference type="OrthoDB" id="2735536at2759"/>
<dbReference type="InterPro" id="IPR036291">
    <property type="entry name" value="NAD(P)-bd_dom_sf"/>
</dbReference>